<gene>
    <name evidence="1" type="ORF">Tco_0802645</name>
</gene>
<name>A0ABQ5A2Z7_9ASTR</name>
<reference evidence="1" key="1">
    <citation type="journal article" date="2022" name="Int. J. Mol. Sci.">
        <title>Draft Genome of Tanacetum Coccineum: Genomic Comparison of Closely Related Tanacetum-Family Plants.</title>
        <authorList>
            <person name="Yamashiro T."/>
            <person name="Shiraishi A."/>
            <person name="Nakayama K."/>
            <person name="Satake H."/>
        </authorList>
    </citation>
    <scope>NUCLEOTIDE SEQUENCE</scope>
</reference>
<organism evidence="1 2">
    <name type="scientific">Tanacetum coccineum</name>
    <dbReference type="NCBI Taxonomy" id="301880"/>
    <lineage>
        <taxon>Eukaryota</taxon>
        <taxon>Viridiplantae</taxon>
        <taxon>Streptophyta</taxon>
        <taxon>Embryophyta</taxon>
        <taxon>Tracheophyta</taxon>
        <taxon>Spermatophyta</taxon>
        <taxon>Magnoliopsida</taxon>
        <taxon>eudicotyledons</taxon>
        <taxon>Gunneridae</taxon>
        <taxon>Pentapetalae</taxon>
        <taxon>asterids</taxon>
        <taxon>campanulids</taxon>
        <taxon>Asterales</taxon>
        <taxon>Asteraceae</taxon>
        <taxon>Asteroideae</taxon>
        <taxon>Anthemideae</taxon>
        <taxon>Anthemidinae</taxon>
        <taxon>Tanacetum</taxon>
    </lineage>
</organism>
<keyword evidence="2" id="KW-1185">Reference proteome</keyword>
<reference evidence="1" key="2">
    <citation type="submission" date="2022-01" db="EMBL/GenBank/DDBJ databases">
        <authorList>
            <person name="Yamashiro T."/>
            <person name="Shiraishi A."/>
            <person name="Satake H."/>
            <person name="Nakayama K."/>
        </authorList>
    </citation>
    <scope>NUCLEOTIDE SEQUENCE</scope>
</reference>
<dbReference type="EMBL" id="BQNB010011828">
    <property type="protein sequence ID" value="GJS95677.1"/>
    <property type="molecule type" value="Genomic_DNA"/>
</dbReference>
<accession>A0ABQ5A2Z7</accession>
<dbReference type="Proteomes" id="UP001151760">
    <property type="component" value="Unassembled WGS sequence"/>
</dbReference>
<evidence type="ECO:0000313" key="2">
    <source>
        <dbReference type="Proteomes" id="UP001151760"/>
    </source>
</evidence>
<evidence type="ECO:0000313" key="1">
    <source>
        <dbReference type="EMBL" id="GJS95677.1"/>
    </source>
</evidence>
<proteinExistence type="predicted"/>
<sequence length="389" mass="43457">MAWVCCCCGALGPIDKLKQQCNTSVTLFQVPTLGHLSPSRFSLLMELLKILSGTIEIRTKLVEDYQTKHASWSSPDLATRVQILVWRAIQLHHGSPRILSCLGRIFICWNLKHPRTISGALGEYGIFSALRVGLEYKHEVPSDNVGGSSSCIAVCIRGMGIQTVNDICCVYLDNVAASKCCSYVGQQFRFHGFSHEREKKRVASKAHSSTSERMRQAILAFKTDKTNNTALVSSIESTNLSVDTSKRTTKRLRRSKKPSERVQAVSTAKAPSCSLDLDYNEAAAELDRLYKLSPATIDSDTDEDHVNQVKKVWRGRNKIPDTSNKTITKPTVNIVRSQHKKVCRLTLENRIHLKSKSDVPHSSANIKLVELLIVYLDLWFLCCSRGKVP</sequence>
<comment type="caution">
    <text evidence="1">The sequence shown here is derived from an EMBL/GenBank/DDBJ whole genome shotgun (WGS) entry which is preliminary data.</text>
</comment>
<protein>
    <submittedName>
        <fullName evidence="1">Uncharacterized protein</fullName>
    </submittedName>
</protein>